<gene>
    <name evidence="3" type="ORF">JY651_46845</name>
</gene>
<dbReference type="Pfam" id="PF00437">
    <property type="entry name" value="T2SSE"/>
    <property type="match status" value="1"/>
</dbReference>
<dbReference type="InterPro" id="IPR027417">
    <property type="entry name" value="P-loop_NTPase"/>
</dbReference>
<accession>A0ABX7NYJ7</accession>
<dbReference type="Gene3D" id="3.40.50.300">
    <property type="entry name" value="P-loop containing nucleotide triphosphate hydrolases"/>
    <property type="match status" value="1"/>
</dbReference>
<proteinExistence type="inferred from homology"/>
<dbReference type="NCBIfam" id="TIGR01420">
    <property type="entry name" value="pilT_fam"/>
    <property type="match status" value="1"/>
</dbReference>
<dbReference type="CDD" id="cd01131">
    <property type="entry name" value="PilT"/>
    <property type="match status" value="1"/>
</dbReference>
<dbReference type="Gene3D" id="3.30.450.90">
    <property type="match status" value="1"/>
</dbReference>
<name>A0ABX7NYJ7_9BACT</name>
<dbReference type="Proteomes" id="UP000662747">
    <property type="component" value="Chromosome"/>
</dbReference>
<organism evidence="3 4">
    <name type="scientific">Pyxidicoccus parkwayensis</name>
    <dbReference type="NCBI Taxonomy" id="2813578"/>
    <lineage>
        <taxon>Bacteria</taxon>
        <taxon>Pseudomonadati</taxon>
        <taxon>Myxococcota</taxon>
        <taxon>Myxococcia</taxon>
        <taxon>Myxococcales</taxon>
        <taxon>Cystobacterineae</taxon>
        <taxon>Myxococcaceae</taxon>
        <taxon>Pyxidicoccus</taxon>
    </lineage>
</organism>
<comment type="similarity">
    <text evidence="1">Belongs to the GSP E family.</text>
</comment>
<dbReference type="InterPro" id="IPR006321">
    <property type="entry name" value="PilT/PilU"/>
</dbReference>
<dbReference type="PANTHER" id="PTHR30486:SF6">
    <property type="entry name" value="TYPE IV PILUS RETRACTATION ATPASE PILT"/>
    <property type="match status" value="1"/>
</dbReference>
<evidence type="ECO:0000256" key="1">
    <source>
        <dbReference type="ARBA" id="ARBA00006611"/>
    </source>
</evidence>
<keyword evidence="4" id="KW-1185">Reference proteome</keyword>
<protein>
    <submittedName>
        <fullName evidence="3">Type IV pilus twitching motility protein PilT</fullName>
    </submittedName>
</protein>
<dbReference type="PANTHER" id="PTHR30486">
    <property type="entry name" value="TWITCHING MOTILITY PROTEIN PILT"/>
    <property type="match status" value="1"/>
</dbReference>
<evidence type="ECO:0000313" key="4">
    <source>
        <dbReference type="Proteomes" id="UP000662747"/>
    </source>
</evidence>
<dbReference type="RefSeq" id="WP_206724128.1">
    <property type="nucleotide sequence ID" value="NZ_CP071090.1"/>
</dbReference>
<dbReference type="InterPro" id="IPR001482">
    <property type="entry name" value="T2SS/T4SS_dom"/>
</dbReference>
<sequence length="369" mass="40405">MNATPRIATLFDALLEQKGSDLHMSVGYPPLGRIRGELVPLREMPLTVQEMEALLFELINPEQKRQITEELDLDFAYGYGTKARFRANYFYKMTGLGAVFRTIPSKVLSLEDLKTPEVVRKLADRRSGLVLVTGPTGSGKSTTLAGMINYINHSRPAHVLTIEDPVEFVHESQKAQVTHREVGPHASSFATAIRSAGREDPNVILIGELRTNETMKLALQLASFGVLVFATVHTNSAPATIDRIINAFPAEEQGQVRGMLAESLAGIVAQQLIKTADGKGRVAALEILVGGSAIASMIREGKVFQIASKMQAGQSQGMQTLDMHLERLVKDNVITPEAALEKAQDKENLAKIISRMKPEWEVPEALKSI</sequence>
<feature type="domain" description="Bacterial type II secretion system protein E" evidence="2">
    <location>
        <begin position="86"/>
        <end position="287"/>
    </location>
</feature>
<dbReference type="EMBL" id="CP071090">
    <property type="protein sequence ID" value="QSQ22552.1"/>
    <property type="molecule type" value="Genomic_DNA"/>
</dbReference>
<evidence type="ECO:0000259" key="2">
    <source>
        <dbReference type="Pfam" id="PF00437"/>
    </source>
</evidence>
<evidence type="ECO:0000313" key="3">
    <source>
        <dbReference type="EMBL" id="QSQ22552.1"/>
    </source>
</evidence>
<dbReference type="SUPFAM" id="SSF52540">
    <property type="entry name" value="P-loop containing nucleoside triphosphate hydrolases"/>
    <property type="match status" value="1"/>
</dbReference>
<dbReference type="InterPro" id="IPR050921">
    <property type="entry name" value="T4SS_GSP_E_ATPase"/>
</dbReference>
<reference evidence="3 4" key="1">
    <citation type="submission" date="2021-02" db="EMBL/GenBank/DDBJ databases">
        <title>De Novo genome assembly of isolated myxobacteria.</title>
        <authorList>
            <person name="Stevens D.C."/>
        </authorList>
    </citation>
    <scope>NUCLEOTIDE SEQUENCE [LARGE SCALE GENOMIC DNA]</scope>
    <source>
        <strain evidence="4">SCPEA02</strain>
    </source>
</reference>